<keyword evidence="3" id="KW-0238">DNA-binding</keyword>
<keyword evidence="4" id="KW-0804">Transcription</keyword>
<evidence type="ECO:0000256" key="1">
    <source>
        <dbReference type="ARBA" id="ARBA00009437"/>
    </source>
</evidence>
<dbReference type="RefSeq" id="WP_202857787.1">
    <property type="nucleotide sequence ID" value="NZ_JAEUGD010000059.1"/>
</dbReference>
<name>A0A937G1G1_9BACT</name>
<dbReference type="InterPro" id="IPR005119">
    <property type="entry name" value="LysR_subst-bd"/>
</dbReference>
<dbReference type="Gene3D" id="3.40.190.290">
    <property type="match status" value="1"/>
</dbReference>
<dbReference type="AlphaFoldDB" id="A0A937G1G1"/>
<dbReference type="GO" id="GO:0000976">
    <property type="term" value="F:transcription cis-regulatory region binding"/>
    <property type="evidence" value="ECO:0007669"/>
    <property type="project" value="TreeGrafter"/>
</dbReference>
<dbReference type="InterPro" id="IPR036390">
    <property type="entry name" value="WH_DNA-bd_sf"/>
</dbReference>
<dbReference type="Proteomes" id="UP000614216">
    <property type="component" value="Unassembled WGS sequence"/>
</dbReference>
<evidence type="ECO:0000256" key="4">
    <source>
        <dbReference type="ARBA" id="ARBA00023163"/>
    </source>
</evidence>
<comment type="caution">
    <text evidence="6">The sequence shown here is derived from an EMBL/GenBank/DDBJ whole genome shotgun (WGS) entry which is preliminary data.</text>
</comment>
<evidence type="ECO:0000313" key="6">
    <source>
        <dbReference type="EMBL" id="MBL6448245.1"/>
    </source>
</evidence>
<dbReference type="PROSITE" id="PS50931">
    <property type="entry name" value="HTH_LYSR"/>
    <property type="match status" value="1"/>
</dbReference>
<dbReference type="Pfam" id="PF03466">
    <property type="entry name" value="LysR_substrate"/>
    <property type="match status" value="1"/>
</dbReference>
<comment type="similarity">
    <text evidence="1">Belongs to the LysR transcriptional regulatory family.</text>
</comment>
<dbReference type="EMBL" id="JAEUGD010000059">
    <property type="protein sequence ID" value="MBL6448245.1"/>
    <property type="molecule type" value="Genomic_DNA"/>
</dbReference>
<evidence type="ECO:0000259" key="5">
    <source>
        <dbReference type="PROSITE" id="PS50931"/>
    </source>
</evidence>
<dbReference type="Gene3D" id="1.10.10.10">
    <property type="entry name" value="Winged helix-like DNA-binding domain superfamily/Winged helix DNA-binding domain"/>
    <property type="match status" value="1"/>
</dbReference>
<dbReference type="GO" id="GO:0003700">
    <property type="term" value="F:DNA-binding transcription factor activity"/>
    <property type="evidence" value="ECO:0007669"/>
    <property type="project" value="InterPro"/>
</dbReference>
<protein>
    <submittedName>
        <fullName evidence="6">LysR family transcriptional regulator</fullName>
    </submittedName>
</protein>
<keyword evidence="2" id="KW-0805">Transcription regulation</keyword>
<dbReference type="SUPFAM" id="SSF46785">
    <property type="entry name" value="Winged helix' DNA-binding domain"/>
    <property type="match status" value="1"/>
</dbReference>
<evidence type="ECO:0000256" key="2">
    <source>
        <dbReference type="ARBA" id="ARBA00023015"/>
    </source>
</evidence>
<accession>A0A937G1G1</accession>
<evidence type="ECO:0000313" key="7">
    <source>
        <dbReference type="Proteomes" id="UP000614216"/>
    </source>
</evidence>
<dbReference type="InterPro" id="IPR036388">
    <property type="entry name" value="WH-like_DNA-bd_sf"/>
</dbReference>
<reference evidence="6" key="1">
    <citation type="submission" date="2021-01" db="EMBL/GenBank/DDBJ databases">
        <title>Fulvivirga kasyanovii gen. nov., sp nov., a novel member of the phylum Bacteroidetes isolated from seawater in a mussel farm.</title>
        <authorList>
            <person name="Zhao L.-H."/>
            <person name="Wang Z.-J."/>
        </authorList>
    </citation>
    <scope>NUCLEOTIDE SEQUENCE</scope>
    <source>
        <strain evidence="6">29W222</strain>
    </source>
</reference>
<dbReference type="PANTHER" id="PTHR30126">
    <property type="entry name" value="HTH-TYPE TRANSCRIPTIONAL REGULATOR"/>
    <property type="match status" value="1"/>
</dbReference>
<gene>
    <name evidence="6" type="ORF">JMN32_18165</name>
</gene>
<dbReference type="PANTHER" id="PTHR30126:SF5">
    <property type="entry name" value="HTH-TYPE TRANSCRIPTIONAL ACTIVATOR CMPR"/>
    <property type="match status" value="1"/>
</dbReference>
<dbReference type="Pfam" id="PF00126">
    <property type="entry name" value="HTH_1"/>
    <property type="match status" value="1"/>
</dbReference>
<organism evidence="6 7">
    <name type="scientific">Fulvivirga marina</name>
    <dbReference type="NCBI Taxonomy" id="2494733"/>
    <lineage>
        <taxon>Bacteria</taxon>
        <taxon>Pseudomonadati</taxon>
        <taxon>Bacteroidota</taxon>
        <taxon>Cytophagia</taxon>
        <taxon>Cytophagales</taxon>
        <taxon>Fulvivirgaceae</taxon>
        <taxon>Fulvivirga</taxon>
    </lineage>
</organism>
<keyword evidence="7" id="KW-1185">Reference proteome</keyword>
<dbReference type="InterPro" id="IPR000847">
    <property type="entry name" value="LysR_HTH_N"/>
</dbReference>
<feature type="domain" description="HTH lysR-type" evidence="5">
    <location>
        <begin position="1"/>
        <end position="60"/>
    </location>
</feature>
<evidence type="ECO:0000256" key="3">
    <source>
        <dbReference type="ARBA" id="ARBA00023125"/>
    </source>
</evidence>
<proteinExistence type="inferred from homology"/>
<dbReference type="SUPFAM" id="SSF53850">
    <property type="entry name" value="Periplasmic binding protein-like II"/>
    <property type="match status" value="1"/>
</dbReference>
<sequence>MNYTIHQLQIFLKVVQKQSITKASEELFMTQPAVSIQLKNFQDQFDIPLTEVIGRKLYITDFGNEIALMAERVLQELNNINYKTLAYQGVMTGKLSISSASTGKYVIPYFLNGFIEKHAGVDLVLDVTNKTKVAESLKNNETDFALVSVIPEKVNIEQELLIENKLYLVGNTPERNKAKPLIYREEGSATRIAMEQYFGEHESGIRKRMELTSNEAVKQAVIAGIGYSIMPLIGIRNELINKEIYILPADDLPIKTEWRLVWLKEKKLSPVCQAFLEFIRLEKQNILHKSFEWYLNYL</sequence>